<protein>
    <recommendedName>
        <fullName evidence="5">FAD-binding PCMH-type domain-containing protein</fullName>
    </recommendedName>
</protein>
<proteinExistence type="inferred from homology"/>
<keyword evidence="3" id="KW-0274">FAD</keyword>
<name>A0AAD7DF64_MYCRO</name>
<dbReference type="Pfam" id="PF01565">
    <property type="entry name" value="FAD_binding_4"/>
    <property type="match status" value="1"/>
</dbReference>
<dbReference type="EMBL" id="JARKIE010000069">
    <property type="protein sequence ID" value="KAJ7689857.1"/>
    <property type="molecule type" value="Genomic_DNA"/>
</dbReference>
<feature type="non-terminal residue" evidence="6">
    <location>
        <position position="1"/>
    </location>
</feature>
<dbReference type="Gene3D" id="3.30.465.10">
    <property type="match status" value="1"/>
</dbReference>
<keyword evidence="7" id="KW-1185">Reference proteome</keyword>
<evidence type="ECO:0000313" key="6">
    <source>
        <dbReference type="EMBL" id="KAJ7689857.1"/>
    </source>
</evidence>
<keyword evidence="2" id="KW-0285">Flavoprotein</keyword>
<evidence type="ECO:0000256" key="3">
    <source>
        <dbReference type="ARBA" id="ARBA00022827"/>
    </source>
</evidence>
<dbReference type="GO" id="GO:0016491">
    <property type="term" value="F:oxidoreductase activity"/>
    <property type="evidence" value="ECO:0007669"/>
    <property type="project" value="UniProtKB-KW"/>
</dbReference>
<gene>
    <name evidence="6" type="ORF">B0H17DRAFT_883436</name>
</gene>
<sequence>CNILGSSLAGKVLFPDSAEYQAQQASYYSREQSEFSPSCRVLPASAVDVSAIITLTTKYGCAFAVRSGGHATSKAGSNVDATGFTIDLQNMNQIQVLEEGNIVSFGSGCRWHDVYSALRPYNLTTVGGRVTDVGVGGFLLGGGISALSMAHGFGSSNVVNSQVVLADGGIHDVSHKTLPDLYWALTYGSTNFAIVTRFEMTTYPLTDVGGGS</sequence>
<dbReference type="AlphaFoldDB" id="A0AAD7DF64"/>
<dbReference type="PANTHER" id="PTHR42973">
    <property type="entry name" value="BINDING OXIDOREDUCTASE, PUTATIVE (AFU_ORTHOLOGUE AFUA_1G17690)-RELATED"/>
    <property type="match status" value="1"/>
</dbReference>
<evidence type="ECO:0000259" key="5">
    <source>
        <dbReference type="PROSITE" id="PS51387"/>
    </source>
</evidence>
<evidence type="ECO:0000313" key="7">
    <source>
        <dbReference type="Proteomes" id="UP001221757"/>
    </source>
</evidence>
<evidence type="ECO:0000256" key="1">
    <source>
        <dbReference type="ARBA" id="ARBA00005466"/>
    </source>
</evidence>
<comment type="similarity">
    <text evidence="1">Belongs to the oxygen-dependent FAD-linked oxidoreductase family.</text>
</comment>
<dbReference type="InterPro" id="IPR050416">
    <property type="entry name" value="FAD-linked_Oxidoreductase"/>
</dbReference>
<dbReference type="GO" id="GO:0071949">
    <property type="term" value="F:FAD binding"/>
    <property type="evidence" value="ECO:0007669"/>
    <property type="project" value="InterPro"/>
</dbReference>
<dbReference type="InterPro" id="IPR036318">
    <property type="entry name" value="FAD-bd_PCMH-like_sf"/>
</dbReference>
<dbReference type="Proteomes" id="UP001221757">
    <property type="component" value="Unassembled WGS sequence"/>
</dbReference>
<evidence type="ECO:0000256" key="4">
    <source>
        <dbReference type="ARBA" id="ARBA00023002"/>
    </source>
</evidence>
<feature type="non-terminal residue" evidence="6">
    <location>
        <position position="212"/>
    </location>
</feature>
<organism evidence="6 7">
    <name type="scientific">Mycena rosella</name>
    <name type="common">Pink bonnet</name>
    <name type="synonym">Agaricus rosellus</name>
    <dbReference type="NCBI Taxonomy" id="1033263"/>
    <lineage>
        <taxon>Eukaryota</taxon>
        <taxon>Fungi</taxon>
        <taxon>Dikarya</taxon>
        <taxon>Basidiomycota</taxon>
        <taxon>Agaricomycotina</taxon>
        <taxon>Agaricomycetes</taxon>
        <taxon>Agaricomycetidae</taxon>
        <taxon>Agaricales</taxon>
        <taxon>Marasmiineae</taxon>
        <taxon>Mycenaceae</taxon>
        <taxon>Mycena</taxon>
    </lineage>
</organism>
<dbReference type="InterPro" id="IPR016169">
    <property type="entry name" value="FAD-bd_PCMH_sub2"/>
</dbReference>
<reference evidence="6" key="1">
    <citation type="submission" date="2023-03" db="EMBL/GenBank/DDBJ databases">
        <title>Massive genome expansion in bonnet fungi (Mycena s.s.) driven by repeated elements and novel gene families across ecological guilds.</title>
        <authorList>
            <consortium name="Lawrence Berkeley National Laboratory"/>
            <person name="Harder C.B."/>
            <person name="Miyauchi S."/>
            <person name="Viragh M."/>
            <person name="Kuo A."/>
            <person name="Thoen E."/>
            <person name="Andreopoulos B."/>
            <person name="Lu D."/>
            <person name="Skrede I."/>
            <person name="Drula E."/>
            <person name="Henrissat B."/>
            <person name="Morin E."/>
            <person name="Kohler A."/>
            <person name="Barry K."/>
            <person name="LaButti K."/>
            <person name="Morin E."/>
            <person name="Salamov A."/>
            <person name="Lipzen A."/>
            <person name="Mereny Z."/>
            <person name="Hegedus B."/>
            <person name="Baldrian P."/>
            <person name="Stursova M."/>
            <person name="Weitz H."/>
            <person name="Taylor A."/>
            <person name="Grigoriev I.V."/>
            <person name="Nagy L.G."/>
            <person name="Martin F."/>
            <person name="Kauserud H."/>
        </authorList>
    </citation>
    <scope>NUCLEOTIDE SEQUENCE</scope>
    <source>
        <strain evidence="6">CBHHK067</strain>
    </source>
</reference>
<keyword evidence="4" id="KW-0560">Oxidoreductase</keyword>
<accession>A0AAD7DF64</accession>
<dbReference type="SUPFAM" id="SSF56176">
    <property type="entry name" value="FAD-binding/transporter-associated domain-like"/>
    <property type="match status" value="1"/>
</dbReference>
<dbReference type="InterPro" id="IPR016166">
    <property type="entry name" value="FAD-bd_PCMH"/>
</dbReference>
<comment type="caution">
    <text evidence="6">The sequence shown here is derived from an EMBL/GenBank/DDBJ whole genome shotgun (WGS) entry which is preliminary data.</text>
</comment>
<dbReference type="PROSITE" id="PS51387">
    <property type="entry name" value="FAD_PCMH"/>
    <property type="match status" value="1"/>
</dbReference>
<dbReference type="InterPro" id="IPR006094">
    <property type="entry name" value="Oxid_FAD_bind_N"/>
</dbReference>
<evidence type="ECO:0000256" key="2">
    <source>
        <dbReference type="ARBA" id="ARBA00022630"/>
    </source>
</evidence>
<dbReference type="PANTHER" id="PTHR42973:SF13">
    <property type="entry name" value="FAD-BINDING PCMH-TYPE DOMAIN-CONTAINING PROTEIN"/>
    <property type="match status" value="1"/>
</dbReference>
<feature type="domain" description="FAD-binding PCMH-type" evidence="5">
    <location>
        <begin position="33"/>
        <end position="205"/>
    </location>
</feature>